<dbReference type="EMBL" id="KV417763">
    <property type="protein sequence ID" value="KZP07049.1"/>
    <property type="molecule type" value="Genomic_DNA"/>
</dbReference>
<feature type="non-terminal residue" evidence="2">
    <location>
        <position position="1"/>
    </location>
</feature>
<reference evidence="2 3" key="1">
    <citation type="journal article" date="2016" name="Mol. Biol. Evol.">
        <title>Comparative Genomics of Early-Diverging Mushroom-Forming Fungi Provides Insights into the Origins of Lignocellulose Decay Capabilities.</title>
        <authorList>
            <person name="Nagy L.G."/>
            <person name="Riley R."/>
            <person name="Tritt A."/>
            <person name="Adam C."/>
            <person name="Daum C."/>
            <person name="Floudas D."/>
            <person name="Sun H."/>
            <person name="Yadav J.S."/>
            <person name="Pangilinan J."/>
            <person name="Larsson K.H."/>
            <person name="Matsuura K."/>
            <person name="Barry K."/>
            <person name="Labutti K."/>
            <person name="Kuo R."/>
            <person name="Ohm R.A."/>
            <person name="Bhattacharya S.S."/>
            <person name="Shirouzu T."/>
            <person name="Yoshinaga Y."/>
            <person name="Martin F.M."/>
            <person name="Grigoriev I.V."/>
            <person name="Hibbett D.S."/>
        </authorList>
    </citation>
    <scope>NUCLEOTIDE SEQUENCE [LARGE SCALE GENOMIC DNA]</scope>
    <source>
        <strain evidence="2 3">CBS 109695</strain>
    </source>
</reference>
<dbReference type="AlphaFoldDB" id="A0A166SRS6"/>
<accession>A0A166SRS6</accession>
<proteinExistence type="predicted"/>
<dbReference type="Proteomes" id="UP000076532">
    <property type="component" value="Unassembled WGS sequence"/>
</dbReference>
<organism evidence="2 3">
    <name type="scientific">Athelia psychrophila</name>
    <dbReference type="NCBI Taxonomy" id="1759441"/>
    <lineage>
        <taxon>Eukaryota</taxon>
        <taxon>Fungi</taxon>
        <taxon>Dikarya</taxon>
        <taxon>Basidiomycota</taxon>
        <taxon>Agaricomycotina</taxon>
        <taxon>Agaricomycetes</taxon>
        <taxon>Agaricomycetidae</taxon>
        <taxon>Atheliales</taxon>
        <taxon>Atheliaceae</taxon>
        <taxon>Athelia</taxon>
    </lineage>
</organism>
<evidence type="ECO:0000313" key="1">
    <source>
        <dbReference type="EMBL" id="KZP07049.1"/>
    </source>
</evidence>
<name>A0A166SRS6_9AGAM</name>
<gene>
    <name evidence="2" type="ORF">FIBSPDRAFT_851367</name>
    <name evidence="1" type="ORF">FIBSPDRAFT_875925</name>
</gene>
<evidence type="ECO:0000313" key="3">
    <source>
        <dbReference type="Proteomes" id="UP000076532"/>
    </source>
</evidence>
<evidence type="ECO:0000313" key="2">
    <source>
        <dbReference type="EMBL" id="KZP29752.1"/>
    </source>
</evidence>
<feature type="non-terminal residue" evidence="2">
    <location>
        <position position="85"/>
    </location>
</feature>
<protein>
    <submittedName>
        <fullName evidence="2">Uncharacterized protein</fullName>
    </submittedName>
</protein>
<keyword evidence="3" id="KW-1185">Reference proteome</keyword>
<dbReference type="EMBL" id="KV417497">
    <property type="protein sequence ID" value="KZP29752.1"/>
    <property type="molecule type" value="Genomic_DNA"/>
</dbReference>
<sequence>TGRAGLEGRLREIVLLSTCCQLRQLSSFKLQDSIGGQTPETFNAQRSNFNAPTCAAREPAPRCPPCFPSQSQFGGCSQGAARISL</sequence>